<feature type="repeat" description="Solcar" evidence="9">
    <location>
        <begin position="224"/>
        <end position="322"/>
    </location>
</feature>
<dbReference type="InterPro" id="IPR018108">
    <property type="entry name" value="MCP_transmembrane"/>
</dbReference>
<dbReference type="GO" id="GO:0015215">
    <property type="term" value="F:nucleotide transmembrane transporter activity"/>
    <property type="evidence" value="ECO:0007669"/>
    <property type="project" value="UniProtKB-ARBA"/>
</dbReference>
<dbReference type="EMBL" id="CAFZ01000353">
    <property type="protein sequence ID" value="CCA74771.1"/>
    <property type="molecule type" value="Genomic_DNA"/>
</dbReference>
<evidence type="ECO:0000256" key="11">
    <source>
        <dbReference type="SAM" id="Phobius"/>
    </source>
</evidence>
<keyword evidence="13" id="KW-1185">Reference proteome</keyword>
<sequence>MRDSATSGRNSTKAHVFNRSALAGAGAGLVTSIAGCPLDVIKTKLQAQEFAHGTLGYRGVIETTRYVYEKKGIRGFYRGLGPTILGYLPTWAIYFTVYDSVKAYFGEAALGGTRPVVDPDHALDKRHSLALHVFSAMSAGAVSTVCTSPLWVVKTRIMAQPLHEKPYKHTLDCFLTIYRAEGIKAFYRGLLTSLLGITHVAVQFPLYEQLKEWAEQAHPGEDLPYYTILGCSGGSKMVASIATYPHEVIRTRLQMQKRPLRAPSLPGSVNPQVHYHGIVQTAARILQEETWRGLYKGLSINLFRTVPSSAVTMLTCVVYVFV</sequence>
<evidence type="ECO:0000256" key="1">
    <source>
        <dbReference type="ARBA" id="ARBA00004225"/>
    </source>
</evidence>
<dbReference type="InParanoid" id="G4TTX8"/>
<dbReference type="eggNOG" id="KOG0764">
    <property type="taxonomic scope" value="Eukaryota"/>
</dbReference>
<name>G4TTX8_SERID</name>
<dbReference type="OrthoDB" id="10266426at2759"/>
<comment type="similarity">
    <text evidence="2 10">Belongs to the mitochondrial carrier (TC 2.A.29) family.</text>
</comment>
<protein>
    <submittedName>
        <fullName evidence="12">Related to YIA6-Pvruvate transporter of the mitochondrial inner membrane</fullName>
    </submittedName>
</protein>
<evidence type="ECO:0000256" key="8">
    <source>
        <dbReference type="ARBA" id="ARBA00023136"/>
    </source>
</evidence>
<dbReference type="OMA" id="AFYNGMG"/>
<evidence type="ECO:0000256" key="3">
    <source>
        <dbReference type="ARBA" id="ARBA00022448"/>
    </source>
</evidence>
<keyword evidence="8 9" id="KW-0472">Membrane</keyword>
<feature type="transmembrane region" description="Helical" evidence="11">
    <location>
        <begin position="75"/>
        <end position="97"/>
    </location>
</feature>
<dbReference type="InterPro" id="IPR023395">
    <property type="entry name" value="MCP_dom_sf"/>
</dbReference>
<evidence type="ECO:0000256" key="4">
    <source>
        <dbReference type="ARBA" id="ARBA00022692"/>
    </source>
</evidence>
<dbReference type="PANTHER" id="PTHR45683">
    <property type="entry name" value="MITOCHONDRIAL NICOTINAMIDE ADENINE DINUCLEOTIDE TRANSPORTER 1-RELATED-RELATED"/>
    <property type="match status" value="1"/>
</dbReference>
<evidence type="ECO:0000256" key="2">
    <source>
        <dbReference type="ARBA" id="ARBA00006375"/>
    </source>
</evidence>
<keyword evidence="3 10" id="KW-0813">Transport</keyword>
<feature type="repeat" description="Solcar" evidence="9">
    <location>
        <begin position="15"/>
        <end position="104"/>
    </location>
</feature>
<keyword evidence="6 11" id="KW-1133">Transmembrane helix</keyword>
<keyword evidence="5" id="KW-0677">Repeat</keyword>
<evidence type="ECO:0000256" key="7">
    <source>
        <dbReference type="ARBA" id="ARBA00023128"/>
    </source>
</evidence>
<gene>
    <name evidence="12" type="ORF">PIIN_08729</name>
</gene>
<reference evidence="12 13" key="1">
    <citation type="journal article" date="2011" name="PLoS Pathog.">
        <title>Endophytic Life Strategies Decoded by Genome and Transcriptome Analyses of the Mutualistic Root Symbiont Piriformospora indica.</title>
        <authorList>
            <person name="Zuccaro A."/>
            <person name="Lahrmann U."/>
            <person name="Guldener U."/>
            <person name="Langen G."/>
            <person name="Pfiffi S."/>
            <person name="Biedenkopf D."/>
            <person name="Wong P."/>
            <person name="Samans B."/>
            <person name="Grimm C."/>
            <person name="Basiewicz M."/>
            <person name="Murat C."/>
            <person name="Martin F."/>
            <person name="Kogel K.H."/>
        </authorList>
    </citation>
    <scope>NUCLEOTIDE SEQUENCE [LARGE SCALE GENOMIC DNA]</scope>
    <source>
        <strain evidence="12 13">DSM 11827</strain>
    </source>
</reference>
<dbReference type="Gene3D" id="1.50.40.10">
    <property type="entry name" value="Mitochondrial carrier domain"/>
    <property type="match status" value="2"/>
</dbReference>
<proteinExistence type="inferred from homology"/>
<organism evidence="12 13">
    <name type="scientific">Serendipita indica (strain DSM 11827)</name>
    <name type="common">Root endophyte fungus</name>
    <name type="synonym">Piriformospora indica</name>
    <dbReference type="NCBI Taxonomy" id="1109443"/>
    <lineage>
        <taxon>Eukaryota</taxon>
        <taxon>Fungi</taxon>
        <taxon>Dikarya</taxon>
        <taxon>Basidiomycota</taxon>
        <taxon>Agaricomycotina</taxon>
        <taxon>Agaricomycetes</taxon>
        <taxon>Sebacinales</taxon>
        <taxon>Serendipitaceae</taxon>
        <taxon>Serendipita</taxon>
    </lineage>
</organism>
<dbReference type="InterPro" id="IPR044712">
    <property type="entry name" value="SLC25A32-like"/>
</dbReference>
<comment type="subcellular location">
    <subcellularLocation>
        <location evidence="1">Mitochondrion membrane</location>
        <topology evidence="1">Multi-pass membrane protein</topology>
    </subcellularLocation>
</comment>
<evidence type="ECO:0000256" key="9">
    <source>
        <dbReference type="PROSITE-ProRule" id="PRU00282"/>
    </source>
</evidence>
<evidence type="ECO:0000313" key="12">
    <source>
        <dbReference type="EMBL" id="CCA74771.1"/>
    </source>
</evidence>
<dbReference type="FunCoup" id="G4TTX8">
    <property type="interactions" value="64"/>
</dbReference>
<evidence type="ECO:0000256" key="6">
    <source>
        <dbReference type="ARBA" id="ARBA00022989"/>
    </source>
</evidence>
<dbReference type="Proteomes" id="UP000007148">
    <property type="component" value="Unassembled WGS sequence"/>
</dbReference>
<dbReference type="HOGENOM" id="CLU_015166_6_1_1"/>
<keyword evidence="7" id="KW-0496">Mitochondrion</keyword>
<dbReference type="SUPFAM" id="SSF103506">
    <property type="entry name" value="Mitochondrial carrier"/>
    <property type="match status" value="1"/>
</dbReference>
<feature type="repeat" description="Solcar" evidence="9">
    <location>
        <begin position="127"/>
        <end position="213"/>
    </location>
</feature>
<comment type="caution">
    <text evidence="12">The sequence shown here is derived from an EMBL/GenBank/DDBJ whole genome shotgun (WGS) entry which is preliminary data.</text>
</comment>
<evidence type="ECO:0000313" key="13">
    <source>
        <dbReference type="Proteomes" id="UP000007148"/>
    </source>
</evidence>
<accession>G4TTX8</accession>
<dbReference type="Pfam" id="PF00153">
    <property type="entry name" value="Mito_carr"/>
    <property type="match status" value="3"/>
</dbReference>
<dbReference type="GO" id="GO:0031966">
    <property type="term" value="C:mitochondrial membrane"/>
    <property type="evidence" value="ECO:0007669"/>
    <property type="project" value="UniProtKB-SubCell"/>
</dbReference>
<keyword evidence="4 9" id="KW-0812">Transmembrane</keyword>
<evidence type="ECO:0000256" key="5">
    <source>
        <dbReference type="ARBA" id="ARBA00022737"/>
    </source>
</evidence>
<dbReference type="PRINTS" id="PR00926">
    <property type="entry name" value="MITOCARRIER"/>
</dbReference>
<dbReference type="PROSITE" id="PS50920">
    <property type="entry name" value="SOLCAR"/>
    <property type="match status" value="3"/>
</dbReference>
<dbReference type="AlphaFoldDB" id="G4TTX8"/>
<evidence type="ECO:0000256" key="10">
    <source>
        <dbReference type="RuleBase" id="RU000488"/>
    </source>
</evidence>
<feature type="transmembrane region" description="Helical" evidence="11">
    <location>
        <begin position="129"/>
        <end position="153"/>
    </location>
</feature>
<dbReference type="InterPro" id="IPR002067">
    <property type="entry name" value="MCP"/>
</dbReference>